<feature type="chain" id="PRO_5046389275" evidence="2">
    <location>
        <begin position="22"/>
        <end position="318"/>
    </location>
</feature>
<evidence type="ECO:0000313" key="3">
    <source>
        <dbReference type="EMBL" id="MCW8086959.1"/>
    </source>
</evidence>
<dbReference type="InterPro" id="IPR005064">
    <property type="entry name" value="BUG"/>
</dbReference>
<dbReference type="Gene3D" id="3.40.190.10">
    <property type="entry name" value="Periplasmic binding protein-like II"/>
    <property type="match status" value="1"/>
</dbReference>
<comment type="similarity">
    <text evidence="1">Belongs to the UPF0065 (bug) family.</text>
</comment>
<feature type="signal peptide" evidence="2">
    <location>
        <begin position="1"/>
        <end position="21"/>
    </location>
</feature>
<comment type="caution">
    <text evidence="3">The sequence shown here is derived from an EMBL/GenBank/DDBJ whole genome shotgun (WGS) entry which is preliminary data.</text>
</comment>
<organism evidence="3 4">
    <name type="scientific">Sabulicella glaciei</name>
    <dbReference type="NCBI Taxonomy" id="2984948"/>
    <lineage>
        <taxon>Bacteria</taxon>
        <taxon>Pseudomonadati</taxon>
        <taxon>Pseudomonadota</taxon>
        <taxon>Alphaproteobacteria</taxon>
        <taxon>Acetobacterales</taxon>
        <taxon>Acetobacteraceae</taxon>
        <taxon>Sabulicella</taxon>
    </lineage>
</organism>
<dbReference type="PANTHER" id="PTHR42928">
    <property type="entry name" value="TRICARBOXYLATE-BINDING PROTEIN"/>
    <property type="match status" value="1"/>
</dbReference>
<name>A0ABT3NXS0_9PROT</name>
<protein>
    <submittedName>
        <fullName evidence="3">Tripartite tricarboxylate transporter substrate binding protein</fullName>
    </submittedName>
</protein>
<dbReference type="PIRSF" id="PIRSF017082">
    <property type="entry name" value="YflP"/>
    <property type="match status" value="1"/>
</dbReference>
<accession>A0ABT3NXS0</accession>
<evidence type="ECO:0000256" key="2">
    <source>
        <dbReference type="SAM" id="SignalP"/>
    </source>
</evidence>
<dbReference type="Proteomes" id="UP001526430">
    <property type="component" value="Unassembled WGS sequence"/>
</dbReference>
<dbReference type="Gene3D" id="3.40.190.150">
    <property type="entry name" value="Bordetella uptake gene, domain 1"/>
    <property type="match status" value="1"/>
</dbReference>
<sequence length="318" mass="33184">MTTRRGVLAAASFALAAPALAQTRQVRLIVSFPPGGSTDILARLVAPVMERHLNATLIVENRGGANGAVGMGALAQAAPDGSTFALDAGGAATNPHLMRGLGFDYATAFAPVTRMTILPALLVVRSEAPQQDFAQFLAHMRANPGRESYGSSGVGTGSHLASALLMRRAGLEATHVPFRGGADQLTALRRGDTLFTFSTIPTIAGGIRDGAIRPLAASTPDRASAYPDVPTVAESGFPGFGVYDFHALYAPAGTPAEHVERMAAAGMAAMRTEELRGRFSQLGLEPAAEGTAAFTQFLSQQRDRMGALIREEGIRLEG</sequence>
<evidence type="ECO:0000256" key="1">
    <source>
        <dbReference type="ARBA" id="ARBA00006987"/>
    </source>
</evidence>
<dbReference type="EMBL" id="JAPFQI010000012">
    <property type="protein sequence ID" value="MCW8086959.1"/>
    <property type="molecule type" value="Genomic_DNA"/>
</dbReference>
<dbReference type="PANTHER" id="PTHR42928:SF5">
    <property type="entry name" value="BLR1237 PROTEIN"/>
    <property type="match status" value="1"/>
</dbReference>
<proteinExistence type="inferred from homology"/>
<dbReference type="CDD" id="cd07012">
    <property type="entry name" value="PBP2_Bug_TTT"/>
    <property type="match status" value="1"/>
</dbReference>
<gene>
    <name evidence="3" type="ORF">OF850_15100</name>
</gene>
<dbReference type="RefSeq" id="WP_301591097.1">
    <property type="nucleotide sequence ID" value="NZ_JAPFQI010000012.1"/>
</dbReference>
<dbReference type="InterPro" id="IPR042100">
    <property type="entry name" value="Bug_dom1"/>
</dbReference>
<reference evidence="3 4" key="1">
    <citation type="submission" date="2022-10" db="EMBL/GenBank/DDBJ databases">
        <title>Roseococcus glaciei nov., sp. nov., isolated from glacier.</title>
        <authorList>
            <person name="Liu Q."/>
            <person name="Xin Y.-H."/>
        </authorList>
    </citation>
    <scope>NUCLEOTIDE SEQUENCE [LARGE SCALE GENOMIC DNA]</scope>
    <source>
        <strain evidence="3 4">MDT2-1-1</strain>
    </source>
</reference>
<keyword evidence="4" id="KW-1185">Reference proteome</keyword>
<dbReference type="SUPFAM" id="SSF53850">
    <property type="entry name" value="Periplasmic binding protein-like II"/>
    <property type="match status" value="1"/>
</dbReference>
<evidence type="ECO:0000313" key="4">
    <source>
        <dbReference type="Proteomes" id="UP001526430"/>
    </source>
</evidence>
<keyword evidence="2" id="KW-0732">Signal</keyword>
<dbReference type="Pfam" id="PF03401">
    <property type="entry name" value="TctC"/>
    <property type="match status" value="1"/>
</dbReference>